<protein>
    <submittedName>
        <fullName evidence="2">Uncharacterized protein</fullName>
    </submittedName>
</protein>
<reference evidence="2 3" key="1">
    <citation type="journal article" date="2019" name="Nat. Ecol. Evol.">
        <title>Megaphylogeny resolves global patterns of mushroom evolution.</title>
        <authorList>
            <person name="Varga T."/>
            <person name="Krizsan K."/>
            <person name="Foldi C."/>
            <person name="Dima B."/>
            <person name="Sanchez-Garcia M."/>
            <person name="Sanchez-Ramirez S."/>
            <person name="Szollosi G.J."/>
            <person name="Szarkandi J.G."/>
            <person name="Papp V."/>
            <person name="Albert L."/>
            <person name="Andreopoulos W."/>
            <person name="Angelini C."/>
            <person name="Antonin V."/>
            <person name="Barry K.W."/>
            <person name="Bougher N.L."/>
            <person name="Buchanan P."/>
            <person name="Buyck B."/>
            <person name="Bense V."/>
            <person name="Catcheside P."/>
            <person name="Chovatia M."/>
            <person name="Cooper J."/>
            <person name="Damon W."/>
            <person name="Desjardin D."/>
            <person name="Finy P."/>
            <person name="Geml J."/>
            <person name="Haridas S."/>
            <person name="Hughes K."/>
            <person name="Justo A."/>
            <person name="Karasinski D."/>
            <person name="Kautmanova I."/>
            <person name="Kiss B."/>
            <person name="Kocsube S."/>
            <person name="Kotiranta H."/>
            <person name="LaButti K.M."/>
            <person name="Lechner B.E."/>
            <person name="Liimatainen K."/>
            <person name="Lipzen A."/>
            <person name="Lukacs Z."/>
            <person name="Mihaltcheva S."/>
            <person name="Morgado L.N."/>
            <person name="Niskanen T."/>
            <person name="Noordeloos M.E."/>
            <person name="Ohm R.A."/>
            <person name="Ortiz-Santana B."/>
            <person name="Ovrebo C."/>
            <person name="Racz N."/>
            <person name="Riley R."/>
            <person name="Savchenko A."/>
            <person name="Shiryaev A."/>
            <person name="Soop K."/>
            <person name="Spirin V."/>
            <person name="Szebenyi C."/>
            <person name="Tomsovsky M."/>
            <person name="Tulloss R.E."/>
            <person name="Uehling J."/>
            <person name="Grigoriev I.V."/>
            <person name="Vagvolgyi C."/>
            <person name="Papp T."/>
            <person name="Martin F.M."/>
            <person name="Miettinen O."/>
            <person name="Hibbett D.S."/>
            <person name="Nagy L.G."/>
        </authorList>
    </citation>
    <scope>NUCLEOTIDE SEQUENCE [LARGE SCALE GENOMIC DNA]</scope>
    <source>
        <strain evidence="2 3">FP101781</strain>
    </source>
</reference>
<keyword evidence="3" id="KW-1185">Reference proteome</keyword>
<evidence type="ECO:0000313" key="3">
    <source>
        <dbReference type="Proteomes" id="UP000298030"/>
    </source>
</evidence>
<gene>
    <name evidence="2" type="ORF">FA13DRAFT_1774333</name>
</gene>
<name>A0A4Y7TBG7_COPMI</name>
<dbReference type="STRING" id="71717.A0A4Y7TBG7"/>
<evidence type="ECO:0000313" key="2">
    <source>
        <dbReference type="EMBL" id="TEB31294.1"/>
    </source>
</evidence>
<proteinExistence type="predicted"/>
<dbReference type="AlphaFoldDB" id="A0A4Y7TBG7"/>
<keyword evidence="1" id="KW-1133">Transmembrane helix</keyword>
<feature type="transmembrane region" description="Helical" evidence="1">
    <location>
        <begin position="387"/>
        <end position="414"/>
    </location>
</feature>
<keyword evidence="1" id="KW-0812">Transmembrane</keyword>
<comment type="caution">
    <text evidence="2">The sequence shown here is derived from an EMBL/GenBank/DDBJ whole genome shotgun (WGS) entry which is preliminary data.</text>
</comment>
<dbReference type="EMBL" id="QPFP01000019">
    <property type="protein sequence ID" value="TEB31294.1"/>
    <property type="molecule type" value="Genomic_DNA"/>
</dbReference>
<keyword evidence="1" id="KW-0472">Membrane</keyword>
<dbReference type="Proteomes" id="UP000298030">
    <property type="component" value="Unassembled WGS sequence"/>
</dbReference>
<accession>A0A4Y7TBG7</accession>
<organism evidence="2 3">
    <name type="scientific">Coprinellus micaceus</name>
    <name type="common">Glistening ink-cap mushroom</name>
    <name type="synonym">Coprinus micaceus</name>
    <dbReference type="NCBI Taxonomy" id="71717"/>
    <lineage>
        <taxon>Eukaryota</taxon>
        <taxon>Fungi</taxon>
        <taxon>Dikarya</taxon>
        <taxon>Basidiomycota</taxon>
        <taxon>Agaricomycotina</taxon>
        <taxon>Agaricomycetes</taxon>
        <taxon>Agaricomycetidae</taxon>
        <taxon>Agaricales</taxon>
        <taxon>Agaricineae</taxon>
        <taxon>Psathyrellaceae</taxon>
        <taxon>Coprinellus</taxon>
    </lineage>
</organism>
<sequence>MKFWTLPKFEYPATHQFKGSLFTRLTYAALPVTLGILITVNVALVGYEPTAEFRNDFNATQKFWFHAFTGPPKPGSLCDRRVFKVGESITTNASIFDWRIDAITRPNSDKSGVPYGGTVLDNCDVSHMSLSGDVSTQSIDIIVNTLCRGQGSLEVASSTKKSFSAFPSREGPLLRGIQFSPSDPVNRNLQHILSIAVDDIIRTWRDALESNRTETVYISLSADIEFCPPIIGLENGTHSPCALETPRLNVTAARAVGGNVIVRQSRSPLPSLDSPYELDGVLRPPIFNLLHTILAAVHIDLGNPSPNNFLAHPAPEIIDRTLTAVFSQTASTVVPSMLYTYLRQQSLLSDSESGPSVFDPLRIPGPSVVQATYLCNKLLKRKDIGNLIVSILVATYGMFSTLWTVYIAVAQWWIRKGWWTRSGPDELLTDSQLPDTKSGFDGRRETLSLVSTKLSDRTCMV</sequence>
<feature type="transmembrane region" description="Helical" evidence="1">
    <location>
        <begin position="25"/>
        <end position="47"/>
    </location>
</feature>
<dbReference type="OrthoDB" id="2564485at2759"/>
<evidence type="ECO:0000256" key="1">
    <source>
        <dbReference type="SAM" id="Phobius"/>
    </source>
</evidence>